<dbReference type="Gene3D" id="1.10.30.10">
    <property type="entry name" value="High mobility group box domain"/>
    <property type="match status" value="1"/>
</dbReference>
<dbReference type="CDD" id="cd21996">
    <property type="entry name" value="HMG-box_TCF7-like"/>
    <property type="match status" value="1"/>
</dbReference>
<comment type="caution">
    <text evidence="12">The sequence shown here is derived from an EMBL/GenBank/DDBJ whole genome shotgun (WGS) entry which is preliminary data.</text>
</comment>
<sequence length="414" mass="46305">MSNKVSVVQQSHGMPPLPLLQYPSADHFNPSPPHLPTDMSQKTGMHRHQSQDLSSFYSLPPGGVSQITPSMSWQPQPVYPLSSCGFRQPYSSSLPSSSSYPRFSHSLMLGPSGMHPTGIPHPAIVPPSGKQEHDQYDRNMYAKPHPEPKREKEPKKPVIKKPLNAFMLYMKEMRAKVIAECTLKESAAINQILGRRWHALTREEQAKYYELARKERQLHMQLYPTWSARDNYGKKKRRKREKQQQDPTTGMSTNLPPSSSSSSSSSSSCSSSSMEHTCCVRDDGWSQSAWPLLRLLLFLRSAWMFAFSSIRATNRLITLLTVPRRKKKCIRYLQGGRCASTHSSDGSAIDSPSSPLYPFQQAHSPVPAPAPTPTPLPPSPPPPASPPNKHHHPRPKLLGLSIQTLARQHKCPPP</sequence>
<dbReference type="InterPro" id="IPR024940">
    <property type="entry name" value="TCF/LEF"/>
</dbReference>
<evidence type="ECO:0000256" key="4">
    <source>
        <dbReference type="ARBA" id="ARBA00023015"/>
    </source>
</evidence>
<keyword evidence="3" id="KW-0879">Wnt signaling pathway</keyword>
<keyword evidence="13" id="KW-1185">Reference proteome</keyword>
<name>A0ABD1K7L9_9TELE</name>
<evidence type="ECO:0000313" key="13">
    <source>
        <dbReference type="Proteomes" id="UP001591681"/>
    </source>
</evidence>
<evidence type="ECO:0000259" key="11">
    <source>
        <dbReference type="PROSITE" id="PS50118"/>
    </source>
</evidence>
<evidence type="ECO:0000256" key="7">
    <source>
        <dbReference type="ARBA" id="ARBA00023163"/>
    </source>
</evidence>
<feature type="domain" description="HMG box" evidence="11">
    <location>
        <begin position="159"/>
        <end position="227"/>
    </location>
</feature>
<dbReference type="SUPFAM" id="SSF47095">
    <property type="entry name" value="HMG-box"/>
    <property type="match status" value="1"/>
</dbReference>
<dbReference type="InterPro" id="IPR013558">
    <property type="entry name" value="CTNNB1-bd_N"/>
</dbReference>
<proteinExistence type="inferred from homology"/>
<feature type="compositionally biased region" description="Basic and acidic residues" evidence="10">
    <location>
        <begin position="144"/>
        <end position="156"/>
    </location>
</feature>
<feature type="compositionally biased region" description="Pro residues" evidence="10">
    <location>
        <begin position="366"/>
        <end position="386"/>
    </location>
</feature>
<feature type="region of interest" description="Disordered" evidence="10">
    <location>
        <begin position="139"/>
        <end position="158"/>
    </location>
</feature>
<dbReference type="SMART" id="SM00398">
    <property type="entry name" value="HMG"/>
    <property type="match status" value="1"/>
</dbReference>
<dbReference type="Proteomes" id="UP001591681">
    <property type="component" value="Unassembled WGS sequence"/>
</dbReference>
<feature type="compositionally biased region" description="Low complexity" evidence="10">
    <location>
        <begin position="343"/>
        <end position="354"/>
    </location>
</feature>
<organism evidence="12 13">
    <name type="scientific">Coilia grayii</name>
    <name type="common">Gray's grenadier anchovy</name>
    <dbReference type="NCBI Taxonomy" id="363190"/>
    <lineage>
        <taxon>Eukaryota</taxon>
        <taxon>Metazoa</taxon>
        <taxon>Chordata</taxon>
        <taxon>Craniata</taxon>
        <taxon>Vertebrata</taxon>
        <taxon>Euteleostomi</taxon>
        <taxon>Actinopterygii</taxon>
        <taxon>Neopterygii</taxon>
        <taxon>Teleostei</taxon>
        <taxon>Clupei</taxon>
        <taxon>Clupeiformes</taxon>
        <taxon>Clupeoidei</taxon>
        <taxon>Engraulidae</taxon>
        <taxon>Coilinae</taxon>
        <taxon>Coilia</taxon>
    </lineage>
</organism>
<feature type="region of interest" description="Disordered" evidence="10">
    <location>
        <begin position="231"/>
        <end position="269"/>
    </location>
</feature>
<dbReference type="FunFam" id="1.10.30.10:FF:000001">
    <property type="entry name" value="transcription factor 7 isoform X2"/>
    <property type="match status" value="1"/>
</dbReference>
<comment type="similarity">
    <text evidence="2">Belongs to the TCF/LEF family.</text>
</comment>
<evidence type="ECO:0000256" key="1">
    <source>
        <dbReference type="ARBA" id="ARBA00004123"/>
    </source>
</evidence>
<feature type="region of interest" description="Disordered" evidence="10">
    <location>
        <begin position="337"/>
        <end position="401"/>
    </location>
</feature>
<evidence type="ECO:0000256" key="6">
    <source>
        <dbReference type="ARBA" id="ARBA00023159"/>
    </source>
</evidence>
<evidence type="ECO:0000256" key="8">
    <source>
        <dbReference type="ARBA" id="ARBA00023242"/>
    </source>
</evidence>
<feature type="DNA-binding region" description="HMG box" evidence="9">
    <location>
        <begin position="159"/>
        <end position="227"/>
    </location>
</feature>
<dbReference type="InterPro" id="IPR036910">
    <property type="entry name" value="HMG_box_dom_sf"/>
</dbReference>
<evidence type="ECO:0000256" key="3">
    <source>
        <dbReference type="ARBA" id="ARBA00022687"/>
    </source>
</evidence>
<dbReference type="Pfam" id="PF08347">
    <property type="entry name" value="CTNNB1_binding"/>
    <property type="match status" value="1"/>
</dbReference>
<dbReference type="EMBL" id="JBHFQA010000008">
    <property type="protein sequence ID" value="KAL2095145.1"/>
    <property type="molecule type" value="Genomic_DNA"/>
</dbReference>
<dbReference type="PANTHER" id="PTHR10373:SF33">
    <property type="entry name" value="TRANSCRIPTION FACTOR 7"/>
    <property type="match status" value="1"/>
</dbReference>
<accession>A0ABD1K7L9</accession>
<dbReference type="GO" id="GO:0016055">
    <property type="term" value="P:Wnt signaling pathway"/>
    <property type="evidence" value="ECO:0007669"/>
    <property type="project" value="UniProtKB-KW"/>
</dbReference>
<comment type="subcellular location">
    <subcellularLocation>
        <location evidence="1">Nucleus</location>
    </subcellularLocation>
</comment>
<dbReference type="InterPro" id="IPR009071">
    <property type="entry name" value="HMG_box_dom"/>
</dbReference>
<evidence type="ECO:0000313" key="12">
    <source>
        <dbReference type="EMBL" id="KAL2095145.1"/>
    </source>
</evidence>
<dbReference type="GO" id="GO:0005634">
    <property type="term" value="C:nucleus"/>
    <property type="evidence" value="ECO:0007669"/>
    <property type="project" value="UniProtKB-SubCell"/>
</dbReference>
<gene>
    <name evidence="12" type="ORF">ACEWY4_009864</name>
</gene>
<evidence type="ECO:0000256" key="9">
    <source>
        <dbReference type="PROSITE-ProRule" id="PRU00267"/>
    </source>
</evidence>
<reference evidence="12 13" key="1">
    <citation type="submission" date="2024-09" db="EMBL/GenBank/DDBJ databases">
        <title>A chromosome-level genome assembly of Gray's grenadier anchovy, Coilia grayii.</title>
        <authorList>
            <person name="Fu Z."/>
        </authorList>
    </citation>
    <scope>NUCLEOTIDE SEQUENCE [LARGE SCALE GENOMIC DNA]</scope>
    <source>
        <strain evidence="12">G4</strain>
        <tissue evidence="12">Muscle</tissue>
    </source>
</reference>
<evidence type="ECO:0000256" key="5">
    <source>
        <dbReference type="ARBA" id="ARBA00023125"/>
    </source>
</evidence>
<dbReference type="PROSITE" id="PS50118">
    <property type="entry name" value="HMG_BOX_2"/>
    <property type="match status" value="1"/>
</dbReference>
<dbReference type="GO" id="GO:0003677">
    <property type="term" value="F:DNA binding"/>
    <property type="evidence" value="ECO:0007669"/>
    <property type="project" value="UniProtKB-UniRule"/>
</dbReference>
<feature type="compositionally biased region" description="Low complexity" evidence="10">
    <location>
        <begin position="258"/>
        <end position="269"/>
    </location>
</feature>
<keyword evidence="4" id="KW-0805">Transcription regulation</keyword>
<evidence type="ECO:0000256" key="10">
    <source>
        <dbReference type="SAM" id="MobiDB-lite"/>
    </source>
</evidence>
<protein>
    <recommendedName>
        <fullName evidence="11">HMG box domain-containing protein</fullName>
    </recommendedName>
</protein>
<dbReference type="PANTHER" id="PTHR10373">
    <property type="entry name" value="TRANSCRIPTION FACTOR 7 FAMILY MEMBER"/>
    <property type="match status" value="1"/>
</dbReference>
<keyword evidence="7" id="KW-0804">Transcription</keyword>
<dbReference type="AlphaFoldDB" id="A0ABD1K7L9"/>
<keyword evidence="8 9" id="KW-0539">Nucleus</keyword>
<evidence type="ECO:0000256" key="2">
    <source>
        <dbReference type="ARBA" id="ARBA00006569"/>
    </source>
</evidence>
<feature type="region of interest" description="Disordered" evidence="10">
    <location>
        <begin position="25"/>
        <end position="61"/>
    </location>
</feature>
<feature type="compositionally biased region" description="Polar residues" evidence="10">
    <location>
        <begin position="246"/>
        <end position="257"/>
    </location>
</feature>
<keyword evidence="6" id="KW-0010">Activator</keyword>
<dbReference type="Pfam" id="PF00505">
    <property type="entry name" value="HMG_box"/>
    <property type="match status" value="1"/>
</dbReference>
<keyword evidence="5 9" id="KW-0238">DNA-binding</keyword>